<dbReference type="EMBL" id="JACJQH010000037">
    <property type="protein sequence ID" value="MBD2198163.1"/>
    <property type="molecule type" value="Genomic_DNA"/>
</dbReference>
<dbReference type="InterPro" id="IPR010328">
    <property type="entry name" value="DUF928"/>
</dbReference>
<feature type="coiled-coil region" evidence="1">
    <location>
        <begin position="150"/>
        <end position="177"/>
    </location>
</feature>
<dbReference type="RefSeq" id="WP_190547115.1">
    <property type="nucleotide sequence ID" value="NZ_CAWPNO010000070.1"/>
</dbReference>
<reference evidence="2 3" key="1">
    <citation type="journal article" date="2020" name="ISME J.">
        <title>Comparative genomics reveals insights into cyanobacterial evolution and habitat adaptation.</title>
        <authorList>
            <person name="Chen M.Y."/>
            <person name="Teng W.K."/>
            <person name="Zhao L."/>
            <person name="Hu C.X."/>
            <person name="Zhou Y.K."/>
            <person name="Han B.P."/>
            <person name="Song L.R."/>
            <person name="Shu W.S."/>
        </authorList>
    </citation>
    <scope>NUCLEOTIDE SEQUENCE [LARGE SCALE GENOMIC DNA]</scope>
    <source>
        <strain evidence="2 3">FACHB-288</strain>
    </source>
</reference>
<comment type="caution">
    <text evidence="2">The sequence shown here is derived from an EMBL/GenBank/DDBJ whole genome shotgun (WGS) entry which is preliminary data.</text>
</comment>
<keyword evidence="1" id="KW-0175">Coiled coil</keyword>
<evidence type="ECO:0000256" key="1">
    <source>
        <dbReference type="SAM" id="Coils"/>
    </source>
</evidence>
<proteinExistence type="predicted"/>
<evidence type="ECO:0000313" key="2">
    <source>
        <dbReference type="EMBL" id="MBD2198163.1"/>
    </source>
</evidence>
<gene>
    <name evidence="2" type="ORF">H6G24_22080</name>
</gene>
<evidence type="ECO:0000313" key="3">
    <source>
        <dbReference type="Proteomes" id="UP000658514"/>
    </source>
</evidence>
<dbReference type="Proteomes" id="UP000658514">
    <property type="component" value="Unassembled WGS sequence"/>
</dbReference>
<protein>
    <submittedName>
        <fullName evidence="2">DUF928 domain-containing protein</fullName>
    </submittedName>
</protein>
<keyword evidence="3" id="KW-1185">Reference proteome</keyword>
<dbReference type="Pfam" id="PF06051">
    <property type="entry name" value="DUF928"/>
    <property type="match status" value="1"/>
</dbReference>
<name>A0ABR8AE45_9CYAN</name>
<accession>A0ABR8AE45</accession>
<sequence>MRKLFSLALIPLAIASGDMTSAQQIPQTGDIIAQATSGINSLWQRRPKRRLASRGFMCPIAPGLVETYITWSDRPLFLWQNFGTDGEAKLVVRDRETEAVIWEKTVKVSDKQAVYDAEKPLEPGKSYQWQLSVSNNSPWNWFQVMEKSDRQKIQTDLQKLEQQLKANKASSEDIALEKADYFLNYEIKHQREQGKFYLWSDALQAIHQVDKPSQSFVKQREEFIANICTSKTPSATKSQIQ</sequence>
<organism evidence="2 3">
    <name type="scientific">Calothrix parietina FACHB-288</name>
    <dbReference type="NCBI Taxonomy" id="2692896"/>
    <lineage>
        <taxon>Bacteria</taxon>
        <taxon>Bacillati</taxon>
        <taxon>Cyanobacteriota</taxon>
        <taxon>Cyanophyceae</taxon>
        <taxon>Nostocales</taxon>
        <taxon>Calotrichaceae</taxon>
        <taxon>Calothrix</taxon>
    </lineage>
</organism>